<evidence type="ECO:0000313" key="1">
    <source>
        <dbReference type="EMBL" id="GAG14406.1"/>
    </source>
</evidence>
<accession>X0WNZ7</accession>
<reference evidence="1" key="1">
    <citation type="journal article" date="2014" name="Front. Microbiol.">
        <title>High frequency of phylogenetically diverse reductive dehalogenase-homologous genes in deep subseafloor sedimentary metagenomes.</title>
        <authorList>
            <person name="Kawai M."/>
            <person name="Futagami T."/>
            <person name="Toyoda A."/>
            <person name="Takaki Y."/>
            <person name="Nishi S."/>
            <person name="Hori S."/>
            <person name="Arai W."/>
            <person name="Tsubouchi T."/>
            <person name="Morono Y."/>
            <person name="Uchiyama I."/>
            <person name="Ito T."/>
            <person name="Fujiyama A."/>
            <person name="Inagaki F."/>
            <person name="Takami H."/>
        </authorList>
    </citation>
    <scope>NUCLEOTIDE SEQUENCE</scope>
    <source>
        <strain evidence="1">Expedition CK06-06</strain>
    </source>
</reference>
<proteinExistence type="predicted"/>
<dbReference type="EMBL" id="BARS01037587">
    <property type="protein sequence ID" value="GAG14406.1"/>
    <property type="molecule type" value="Genomic_DNA"/>
</dbReference>
<dbReference type="AlphaFoldDB" id="X0WNZ7"/>
<comment type="caution">
    <text evidence="1">The sequence shown here is derived from an EMBL/GenBank/DDBJ whole genome shotgun (WGS) entry which is preliminary data.</text>
</comment>
<sequence>MRAWVYDPHSGGIKIPAHMKDRIRERILKYAEKHFSGKYTRIDVRFRGKFCYIDAHTEAFVPDGWPPAGFPESCEEYIKRLRTTPVHLCRLRYSGDEESWSFAVYIYSHEKYEPASFADGNLKGPPEQAFDLAAGLFLQE</sequence>
<protein>
    <submittedName>
        <fullName evidence="1">Uncharacterized protein</fullName>
    </submittedName>
</protein>
<name>X0WNZ7_9ZZZZ</name>
<gene>
    <name evidence="1" type="ORF">S01H1_57622</name>
</gene>
<organism evidence="1">
    <name type="scientific">marine sediment metagenome</name>
    <dbReference type="NCBI Taxonomy" id="412755"/>
    <lineage>
        <taxon>unclassified sequences</taxon>
        <taxon>metagenomes</taxon>
        <taxon>ecological metagenomes</taxon>
    </lineage>
</organism>